<dbReference type="AlphaFoldDB" id="A0A9P5DSM3"/>
<dbReference type="SMART" id="SM00947">
    <property type="entry name" value="Pro_CA"/>
    <property type="match status" value="1"/>
</dbReference>
<dbReference type="EMBL" id="PVQB02000770">
    <property type="protein sequence ID" value="KAF4333895.1"/>
    <property type="molecule type" value="Genomic_DNA"/>
</dbReference>
<dbReference type="Gene3D" id="3.40.1050.10">
    <property type="entry name" value="Carbonic anhydrase"/>
    <property type="match status" value="1"/>
</dbReference>
<evidence type="ECO:0000256" key="4">
    <source>
        <dbReference type="ARBA" id="ARBA00022833"/>
    </source>
</evidence>
<evidence type="ECO:0000256" key="3">
    <source>
        <dbReference type="ARBA" id="ARBA00022723"/>
    </source>
</evidence>
<keyword evidence="4" id="KW-0862">Zinc</keyword>
<keyword evidence="6" id="KW-1185">Reference proteome</keyword>
<protein>
    <recommendedName>
        <fullName evidence="7">Carbonic anhydrase</fullName>
    </recommendedName>
</protein>
<dbReference type="GO" id="GO:0004089">
    <property type="term" value="F:carbonate dehydratase activity"/>
    <property type="evidence" value="ECO:0007669"/>
    <property type="project" value="InterPro"/>
</dbReference>
<comment type="cofactor">
    <cofactor evidence="1">
        <name>Zn(2+)</name>
        <dbReference type="ChEBI" id="CHEBI:29105"/>
    </cofactor>
</comment>
<comment type="similarity">
    <text evidence="2">Belongs to the beta-class carbonic anhydrase family.</text>
</comment>
<dbReference type="PANTHER" id="PTHR43175:SF3">
    <property type="entry name" value="CARBON DISULFIDE HYDROLASE"/>
    <property type="match status" value="1"/>
</dbReference>
<dbReference type="SUPFAM" id="SSF53056">
    <property type="entry name" value="beta-carbonic anhydrase, cab"/>
    <property type="match status" value="1"/>
</dbReference>
<evidence type="ECO:0008006" key="7">
    <source>
        <dbReference type="Google" id="ProtNLM"/>
    </source>
</evidence>
<dbReference type="GO" id="GO:0008270">
    <property type="term" value="F:zinc ion binding"/>
    <property type="evidence" value="ECO:0007669"/>
    <property type="project" value="InterPro"/>
</dbReference>
<dbReference type="Proteomes" id="UP000730481">
    <property type="component" value="Unassembled WGS sequence"/>
</dbReference>
<name>A0A9P5DSM3_9HYPO</name>
<organism evidence="5 6">
    <name type="scientific">Fusarium beomiforme</name>
    <dbReference type="NCBI Taxonomy" id="44412"/>
    <lineage>
        <taxon>Eukaryota</taxon>
        <taxon>Fungi</taxon>
        <taxon>Dikarya</taxon>
        <taxon>Ascomycota</taxon>
        <taxon>Pezizomycotina</taxon>
        <taxon>Sordariomycetes</taxon>
        <taxon>Hypocreomycetidae</taxon>
        <taxon>Hypocreales</taxon>
        <taxon>Nectriaceae</taxon>
        <taxon>Fusarium</taxon>
        <taxon>Fusarium burgessii species complex</taxon>
    </lineage>
</organism>
<sequence>MNQQEAFEELLRRNQIFGLDPSFGGRVTMIRNAGGRAMDAVRTISALQTIGAAKMILVVHHNDCGMSHYSDADIREAMLKIAPEEEETIKNSQYGEIDEGSIEKSLKHDVAFLRDSPFILPGTQVIGLAYDIKSGFLTRVVEAMR</sequence>
<dbReference type="OrthoDB" id="10248475at2759"/>
<dbReference type="InterPro" id="IPR001765">
    <property type="entry name" value="Carbonic_anhydrase"/>
</dbReference>
<dbReference type="PANTHER" id="PTHR43175">
    <property type="entry name" value="CARBONIC ANHYDRASE"/>
    <property type="match status" value="1"/>
</dbReference>
<gene>
    <name evidence="5" type="ORF">FBEOM_12289</name>
</gene>
<comment type="caution">
    <text evidence="5">The sequence shown here is derived from an EMBL/GenBank/DDBJ whole genome shotgun (WGS) entry which is preliminary data.</text>
</comment>
<accession>A0A9P5DSM3</accession>
<reference evidence="5" key="2">
    <citation type="submission" date="2020-02" db="EMBL/GenBank/DDBJ databases">
        <title>Identification and distribution of gene clusters putatively required for synthesis of sphingolipid metabolism inhibitors in phylogenetically diverse species of the filamentous fungus Fusarium.</title>
        <authorList>
            <person name="Kim H.-S."/>
            <person name="Busman M."/>
            <person name="Brown D.W."/>
            <person name="Divon H."/>
            <person name="Uhlig S."/>
            <person name="Proctor R.H."/>
        </authorList>
    </citation>
    <scope>NUCLEOTIDE SEQUENCE</scope>
    <source>
        <strain evidence="5">NRRL 25174</strain>
    </source>
</reference>
<keyword evidence="3" id="KW-0479">Metal-binding</keyword>
<evidence type="ECO:0000256" key="2">
    <source>
        <dbReference type="ARBA" id="ARBA00006217"/>
    </source>
</evidence>
<reference evidence="5" key="1">
    <citation type="journal article" date="2017" name="Mycologia">
        <title>Fusarium algeriense, sp. nov., a novel toxigenic crown rot pathogen of durum wheat from Algeria is nested in the Fusarium burgessii species complex.</title>
        <authorList>
            <person name="Laraba I."/>
            <person name="Keddad A."/>
            <person name="Boureghda H."/>
            <person name="Abdallah N."/>
            <person name="Vaughan M.M."/>
            <person name="Proctor R.H."/>
            <person name="Busman M."/>
            <person name="O'Donnell K."/>
        </authorList>
    </citation>
    <scope>NUCLEOTIDE SEQUENCE</scope>
    <source>
        <strain evidence="5">NRRL 25174</strain>
    </source>
</reference>
<evidence type="ECO:0000256" key="1">
    <source>
        <dbReference type="ARBA" id="ARBA00001947"/>
    </source>
</evidence>
<proteinExistence type="inferred from homology"/>
<evidence type="ECO:0000313" key="6">
    <source>
        <dbReference type="Proteomes" id="UP000730481"/>
    </source>
</evidence>
<evidence type="ECO:0000313" key="5">
    <source>
        <dbReference type="EMBL" id="KAF4333895.1"/>
    </source>
</evidence>
<dbReference type="InterPro" id="IPR036874">
    <property type="entry name" value="Carbonic_anhydrase_sf"/>
</dbReference>